<name>A0A8S3Z2R7_9EUPU</name>
<dbReference type="InterPro" id="IPR036770">
    <property type="entry name" value="Ankyrin_rpt-contain_sf"/>
</dbReference>
<feature type="repeat" description="ANK" evidence="3">
    <location>
        <begin position="327"/>
        <end position="359"/>
    </location>
</feature>
<dbReference type="InterPro" id="IPR051165">
    <property type="entry name" value="Multifunctional_ANK_Repeat"/>
</dbReference>
<dbReference type="Pfam" id="PF12796">
    <property type="entry name" value="Ank_2"/>
    <property type="match status" value="3"/>
</dbReference>
<comment type="caution">
    <text evidence="5">The sequence shown here is derived from an EMBL/GenBank/DDBJ whole genome shotgun (WGS) entry which is preliminary data.</text>
</comment>
<dbReference type="Pfam" id="PF00023">
    <property type="entry name" value="Ank"/>
    <property type="match status" value="1"/>
</dbReference>
<feature type="repeat" description="ANK" evidence="3">
    <location>
        <begin position="243"/>
        <end position="275"/>
    </location>
</feature>
<dbReference type="PROSITE" id="PS50088">
    <property type="entry name" value="ANK_REPEAT"/>
    <property type="match status" value="4"/>
</dbReference>
<keyword evidence="6" id="KW-1185">Reference proteome</keyword>
<dbReference type="SMART" id="SM00248">
    <property type="entry name" value="ANK"/>
    <property type="match status" value="8"/>
</dbReference>
<dbReference type="Gene3D" id="1.25.40.20">
    <property type="entry name" value="Ankyrin repeat-containing domain"/>
    <property type="match status" value="2"/>
</dbReference>
<dbReference type="PROSITE" id="PS50297">
    <property type="entry name" value="ANK_REP_REGION"/>
    <property type="match status" value="3"/>
</dbReference>
<keyword evidence="1" id="KW-0677">Repeat</keyword>
<sequence length="607" mass="67823">METEDQQAGGCVRQLQQQLARSIEVRNLQDCHVILDKLASPPLATKYPNSLDWYICPHQQPTPFLHAIAKGHEDIALLLLRHGCDPHADSSTLKNPGMKVTDVRMSKSIFKVVEKSGFERLLRVMLKQADKLIVDKNGDTVLHVIAKRKLCSMLEVVKGCCWLPQMLQHANNQGLLPMHVAASCNFLQFFWLLVPAECGPLADIKANTHGSLCENWPSDSWDVIKNIEEPSSTFNINAQVKGSKTSALHLCASQRWVSMLELLIQLGANVNATDSMGKTPLVECLDQRKTSAGDLYEVCRLLLQAGANVNVKSSIQYSERRSMANDDILTPLHLAASIGCKEVIELLLNNGADPRQLSADIGKIPLQFALELGHNDAALTLLSPDLYPEGFLGTHLDYAFNSLLHSADRCSPEVIRKLIDLSCPLDHPNVNHLRPLDKALSSRNIVFVELLLNTQPRIVNVHLYQDPTAYPPLHLAASSGSIRLCQILLSYGADIYARAYGKHMAYRKAFKFSRDHTALYLCEQMSRPFSLAEKEELQGQSLCDAELTQRLRHRLEEIPTLVSTCLDAIRRTLIRNHLCFKDLDTLPVPETVIKALRYQNTDLSMSE</sequence>
<reference evidence="5" key="1">
    <citation type="submission" date="2021-04" db="EMBL/GenBank/DDBJ databases">
        <authorList>
            <consortium name="Molecular Ecology Group"/>
        </authorList>
    </citation>
    <scope>NUCLEOTIDE SEQUENCE</scope>
</reference>
<dbReference type="AlphaFoldDB" id="A0A8S3Z2R7"/>
<dbReference type="SUPFAM" id="SSF48403">
    <property type="entry name" value="Ankyrin repeat"/>
    <property type="match status" value="2"/>
</dbReference>
<gene>
    <name evidence="5" type="ORF">CUNI_LOCUS8166</name>
</gene>
<evidence type="ECO:0000313" key="5">
    <source>
        <dbReference type="EMBL" id="CAG5122608.1"/>
    </source>
</evidence>
<accession>A0A8S3Z2R7</accession>
<evidence type="ECO:0000259" key="4">
    <source>
        <dbReference type="PROSITE" id="PS50225"/>
    </source>
</evidence>
<feature type="domain" description="SOCS box" evidence="4">
    <location>
        <begin position="546"/>
        <end position="602"/>
    </location>
</feature>
<keyword evidence="2 3" id="KW-0040">ANK repeat</keyword>
<evidence type="ECO:0000256" key="2">
    <source>
        <dbReference type="ARBA" id="ARBA00023043"/>
    </source>
</evidence>
<dbReference type="InterPro" id="IPR002110">
    <property type="entry name" value="Ankyrin_rpt"/>
</dbReference>
<proteinExistence type="predicted"/>
<dbReference type="PANTHER" id="PTHR24123">
    <property type="entry name" value="ANKYRIN REPEAT-CONTAINING"/>
    <property type="match status" value="1"/>
</dbReference>
<evidence type="ECO:0000256" key="3">
    <source>
        <dbReference type="PROSITE-ProRule" id="PRU00023"/>
    </source>
</evidence>
<dbReference type="OrthoDB" id="539213at2759"/>
<feature type="repeat" description="ANK" evidence="3">
    <location>
        <begin position="468"/>
        <end position="500"/>
    </location>
</feature>
<dbReference type="Proteomes" id="UP000678393">
    <property type="component" value="Unassembled WGS sequence"/>
</dbReference>
<dbReference type="EMBL" id="CAJHNH020001332">
    <property type="protein sequence ID" value="CAG5122608.1"/>
    <property type="molecule type" value="Genomic_DNA"/>
</dbReference>
<dbReference type="PANTHER" id="PTHR24123:SF33">
    <property type="entry name" value="PROTEIN HOS4"/>
    <property type="match status" value="1"/>
</dbReference>
<protein>
    <recommendedName>
        <fullName evidence="4">SOCS box domain-containing protein</fullName>
    </recommendedName>
</protein>
<feature type="repeat" description="ANK" evidence="3">
    <location>
        <begin position="276"/>
        <end position="314"/>
    </location>
</feature>
<dbReference type="InterPro" id="IPR001496">
    <property type="entry name" value="SOCS_box"/>
</dbReference>
<organism evidence="5 6">
    <name type="scientific">Candidula unifasciata</name>
    <dbReference type="NCBI Taxonomy" id="100452"/>
    <lineage>
        <taxon>Eukaryota</taxon>
        <taxon>Metazoa</taxon>
        <taxon>Spiralia</taxon>
        <taxon>Lophotrochozoa</taxon>
        <taxon>Mollusca</taxon>
        <taxon>Gastropoda</taxon>
        <taxon>Heterobranchia</taxon>
        <taxon>Euthyneura</taxon>
        <taxon>Panpulmonata</taxon>
        <taxon>Eupulmonata</taxon>
        <taxon>Stylommatophora</taxon>
        <taxon>Helicina</taxon>
        <taxon>Helicoidea</taxon>
        <taxon>Geomitridae</taxon>
        <taxon>Candidula</taxon>
    </lineage>
</organism>
<evidence type="ECO:0000313" key="6">
    <source>
        <dbReference type="Proteomes" id="UP000678393"/>
    </source>
</evidence>
<dbReference type="PROSITE" id="PS50225">
    <property type="entry name" value="SOCS"/>
    <property type="match status" value="1"/>
</dbReference>
<evidence type="ECO:0000256" key="1">
    <source>
        <dbReference type="ARBA" id="ARBA00022737"/>
    </source>
</evidence>